<dbReference type="Proteomes" id="UP000308600">
    <property type="component" value="Unassembled WGS sequence"/>
</dbReference>
<evidence type="ECO:0000313" key="2">
    <source>
        <dbReference type="Proteomes" id="UP000308600"/>
    </source>
</evidence>
<accession>A0ACD3ACW4</accession>
<sequence length="496" mass="55185">MELNSTHLNPTVSATDSSLSSQGLPCPVYGVHEDGSDEIQATTTIADHFQSPEEETWGWNRGGFFGFWNTVKDVRFASHTTNYYSTFALKEPIKDEENIHLALSPTIEPVRVVDIGASTPTTNQSTDQDDVEASVAEQPVPTLQPVNETEAIDELTKSEEVVPFTEPLVGSPSPPRAHPTMFPPVPPAYAAFFANTGPSFQYAVAPGASVTTPSFKPVSPLKLDGKRRSIKKLYIPPGPPRPDLDEIVNWHSSEPRVPVPDNTVRIKVIEDPYFRASELPPIVPPPRIRDAAREELLKEVGLRWDMGMDKWYKMKEEEAMRQAEEEAIQRAEEAIRQAKEERKRLIRIEKEKEQEMWAKKVQRIMRLRAQQPVEPVNEAPAGRASTSISTLSAHQMVVKPQGNAPPQHSTSTSLVSGQGPTSATPPLVATATASASQYAAESSNKKDAAGQKRQKGKKIHRGTKRDREETETEIQATNPQHDERRPTRRARTSHRR</sequence>
<proteinExistence type="predicted"/>
<name>A0ACD3ACW4_9AGAR</name>
<evidence type="ECO:0000313" key="1">
    <source>
        <dbReference type="EMBL" id="TFK63501.1"/>
    </source>
</evidence>
<gene>
    <name evidence="1" type="ORF">BDN72DRAFT_963860</name>
</gene>
<reference evidence="1 2" key="1">
    <citation type="journal article" date="2019" name="Nat. Ecol. Evol.">
        <title>Megaphylogeny resolves global patterns of mushroom evolution.</title>
        <authorList>
            <person name="Varga T."/>
            <person name="Krizsan K."/>
            <person name="Foldi C."/>
            <person name="Dima B."/>
            <person name="Sanchez-Garcia M."/>
            <person name="Sanchez-Ramirez S."/>
            <person name="Szollosi G.J."/>
            <person name="Szarkandi J.G."/>
            <person name="Papp V."/>
            <person name="Albert L."/>
            <person name="Andreopoulos W."/>
            <person name="Angelini C."/>
            <person name="Antonin V."/>
            <person name="Barry K.W."/>
            <person name="Bougher N.L."/>
            <person name="Buchanan P."/>
            <person name="Buyck B."/>
            <person name="Bense V."/>
            <person name="Catcheside P."/>
            <person name="Chovatia M."/>
            <person name="Cooper J."/>
            <person name="Damon W."/>
            <person name="Desjardin D."/>
            <person name="Finy P."/>
            <person name="Geml J."/>
            <person name="Haridas S."/>
            <person name="Hughes K."/>
            <person name="Justo A."/>
            <person name="Karasinski D."/>
            <person name="Kautmanova I."/>
            <person name="Kiss B."/>
            <person name="Kocsube S."/>
            <person name="Kotiranta H."/>
            <person name="LaButti K.M."/>
            <person name="Lechner B.E."/>
            <person name="Liimatainen K."/>
            <person name="Lipzen A."/>
            <person name="Lukacs Z."/>
            <person name="Mihaltcheva S."/>
            <person name="Morgado L.N."/>
            <person name="Niskanen T."/>
            <person name="Noordeloos M.E."/>
            <person name="Ohm R.A."/>
            <person name="Ortiz-Santana B."/>
            <person name="Ovrebo C."/>
            <person name="Racz N."/>
            <person name="Riley R."/>
            <person name="Savchenko A."/>
            <person name="Shiryaev A."/>
            <person name="Soop K."/>
            <person name="Spirin V."/>
            <person name="Szebenyi C."/>
            <person name="Tomsovsky M."/>
            <person name="Tulloss R.E."/>
            <person name="Uehling J."/>
            <person name="Grigoriev I.V."/>
            <person name="Vagvolgyi C."/>
            <person name="Papp T."/>
            <person name="Martin F.M."/>
            <person name="Miettinen O."/>
            <person name="Hibbett D.S."/>
            <person name="Nagy L.G."/>
        </authorList>
    </citation>
    <scope>NUCLEOTIDE SEQUENCE [LARGE SCALE GENOMIC DNA]</scope>
    <source>
        <strain evidence="1 2">NL-1719</strain>
    </source>
</reference>
<organism evidence="1 2">
    <name type="scientific">Pluteus cervinus</name>
    <dbReference type="NCBI Taxonomy" id="181527"/>
    <lineage>
        <taxon>Eukaryota</taxon>
        <taxon>Fungi</taxon>
        <taxon>Dikarya</taxon>
        <taxon>Basidiomycota</taxon>
        <taxon>Agaricomycotina</taxon>
        <taxon>Agaricomycetes</taxon>
        <taxon>Agaricomycetidae</taxon>
        <taxon>Agaricales</taxon>
        <taxon>Pluteineae</taxon>
        <taxon>Pluteaceae</taxon>
        <taxon>Pluteus</taxon>
    </lineage>
</organism>
<dbReference type="EMBL" id="ML208519">
    <property type="protein sequence ID" value="TFK63501.1"/>
    <property type="molecule type" value="Genomic_DNA"/>
</dbReference>
<protein>
    <submittedName>
        <fullName evidence="1">Uncharacterized protein</fullName>
    </submittedName>
</protein>
<keyword evidence="2" id="KW-1185">Reference proteome</keyword>